<keyword evidence="10 14" id="KW-0547">Nucleotide-binding</keyword>
<evidence type="ECO:0000256" key="10">
    <source>
        <dbReference type="ARBA" id="ARBA00022741"/>
    </source>
</evidence>
<dbReference type="EC" id="2.7.2.3" evidence="6 14"/>
<keyword evidence="12 14" id="KW-0067">ATP-binding</keyword>
<evidence type="ECO:0000256" key="6">
    <source>
        <dbReference type="ARBA" id="ARBA00013061"/>
    </source>
</evidence>
<dbReference type="HAMAP" id="MF_00145">
    <property type="entry name" value="Phosphoglyc_kinase"/>
    <property type="match status" value="1"/>
</dbReference>
<comment type="caution">
    <text evidence="14">Lacks conserved residue(s) required for the propagation of feature annotation.</text>
</comment>
<dbReference type="PRINTS" id="PR00477">
    <property type="entry name" value="PHGLYCKINASE"/>
</dbReference>
<feature type="binding site" evidence="15">
    <location>
        <position position="147"/>
    </location>
    <ligand>
        <name>(2R)-3-phosphoglycerate</name>
        <dbReference type="ChEBI" id="CHEBI:58272"/>
    </ligand>
</feature>
<evidence type="ECO:0000256" key="4">
    <source>
        <dbReference type="ARBA" id="ARBA00008982"/>
    </source>
</evidence>
<dbReference type="GO" id="GO:0043531">
    <property type="term" value="F:ADP binding"/>
    <property type="evidence" value="ECO:0007669"/>
    <property type="project" value="TreeGrafter"/>
</dbReference>
<protein>
    <recommendedName>
        <fullName evidence="7 14">Phosphoglycerate kinase</fullName>
        <ecNumber evidence="6 14">2.7.2.3</ecNumber>
    </recommendedName>
</protein>
<dbReference type="InterPro" id="IPR015911">
    <property type="entry name" value="Phosphoglycerate_kinase_CS"/>
</dbReference>
<comment type="caution">
    <text evidence="18">The sequence shown here is derived from an EMBL/GenBank/DDBJ whole genome shotgun (WGS) entry which is preliminary data.</text>
</comment>
<gene>
    <name evidence="14" type="primary">pgk</name>
    <name evidence="18" type="ORF">H8D24_05270</name>
</gene>
<evidence type="ECO:0000256" key="17">
    <source>
        <dbReference type="RuleBase" id="RU000532"/>
    </source>
</evidence>
<dbReference type="FunFam" id="3.40.50.1260:FF:000001">
    <property type="entry name" value="Phosphoglycerate kinase"/>
    <property type="match status" value="1"/>
</dbReference>
<dbReference type="GO" id="GO:0004618">
    <property type="term" value="F:phosphoglycerate kinase activity"/>
    <property type="evidence" value="ECO:0007669"/>
    <property type="project" value="UniProtKB-UniRule"/>
</dbReference>
<evidence type="ECO:0000256" key="11">
    <source>
        <dbReference type="ARBA" id="ARBA00022777"/>
    </source>
</evidence>
<dbReference type="EMBL" id="JACNFK010000027">
    <property type="protein sequence ID" value="MBC8519797.1"/>
    <property type="molecule type" value="Genomic_DNA"/>
</dbReference>
<dbReference type="PIRSF" id="PIRSF000724">
    <property type="entry name" value="Pgk"/>
    <property type="match status" value="1"/>
</dbReference>
<proteinExistence type="inferred from homology"/>
<dbReference type="Proteomes" id="UP000654401">
    <property type="component" value="Unassembled WGS sequence"/>
</dbReference>
<dbReference type="Pfam" id="PF00162">
    <property type="entry name" value="PGK"/>
    <property type="match status" value="1"/>
</dbReference>
<evidence type="ECO:0000256" key="5">
    <source>
        <dbReference type="ARBA" id="ARBA00011245"/>
    </source>
</evidence>
<dbReference type="PANTHER" id="PTHR11406:SF23">
    <property type="entry name" value="PHOSPHOGLYCERATE KINASE 1, CHLOROPLASTIC-RELATED"/>
    <property type="match status" value="1"/>
</dbReference>
<sequence length="393" mass="41058">MSVIKMTELELAGKRVLIRQDLNVPIKDGKVSSDKRIRASMPTIEHCIKAGAQVMLMSHLGRPTEGEPAAEFSLKPVADYLADALGREVALVTDYLDGAPSMNDGDVVLLENVRFNVGEKKNDEALSAKYASLCDLYVMDAFGTAHRAQASTHGVASAAPAACAGPLLAGELDALGKALDNPARPMAAIVGGSKVSTKLTVLESLSGVVDQLIPGGGIANTFIAAAGHNVGKSLFEENLIPEAQRLMDAAKAKGGEIPVPTDVVVGKEFSESAEAIVKKVEDVEDDDMIFDIGPETSARFAEMMKVAGTVVWNGPVGVFEFDQFGEGTKSLGMAIANSDAFSIAGGGDTLAAVDKYGISDKVSYISTGGGAFLEFLEGKKLPAVAILEERAKG</sequence>
<keyword evidence="9 14" id="KW-0808">Transferase</keyword>
<dbReference type="PROSITE" id="PS00111">
    <property type="entry name" value="PGLYCERATE_KINASE"/>
    <property type="match status" value="1"/>
</dbReference>
<feature type="binding site" evidence="14">
    <location>
        <position position="147"/>
    </location>
    <ligand>
        <name>substrate</name>
    </ligand>
</feature>
<comment type="catalytic activity">
    <reaction evidence="1 14 17">
        <text>(2R)-3-phosphoglycerate + ATP = (2R)-3-phospho-glyceroyl phosphate + ADP</text>
        <dbReference type="Rhea" id="RHEA:14801"/>
        <dbReference type="ChEBI" id="CHEBI:30616"/>
        <dbReference type="ChEBI" id="CHEBI:57604"/>
        <dbReference type="ChEBI" id="CHEBI:58272"/>
        <dbReference type="ChEBI" id="CHEBI:456216"/>
        <dbReference type="EC" id="2.7.2.3"/>
    </reaction>
</comment>
<feature type="binding site" evidence="14 16">
    <location>
        <position position="320"/>
    </location>
    <ligand>
        <name>ATP</name>
        <dbReference type="ChEBI" id="CHEBI:30616"/>
    </ligand>
</feature>
<reference evidence="18 19" key="1">
    <citation type="submission" date="2020-08" db="EMBL/GenBank/DDBJ databases">
        <title>Bridging the membrane lipid divide: bacteria of the FCB group superphylum have the potential to synthesize archaeal ether lipids.</title>
        <authorList>
            <person name="Villanueva L."/>
            <person name="Von Meijenfeldt F.A.B."/>
            <person name="Westbye A.B."/>
            <person name="Yadav S."/>
            <person name="Hopmans E.C."/>
            <person name="Dutilh B.E."/>
            <person name="Sinninghe Damste J.S."/>
        </authorList>
    </citation>
    <scope>NUCLEOTIDE SEQUENCE [LARGE SCALE GENOMIC DNA]</scope>
    <source>
        <strain evidence="18">NIOZ-UU100</strain>
    </source>
</reference>
<dbReference type="Gene3D" id="3.40.50.1260">
    <property type="entry name" value="Phosphoglycerate kinase, N-terminal domain"/>
    <property type="match status" value="2"/>
</dbReference>
<feature type="binding site" evidence="14">
    <location>
        <position position="114"/>
    </location>
    <ligand>
        <name>substrate</name>
    </ligand>
</feature>
<evidence type="ECO:0000256" key="13">
    <source>
        <dbReference type="ARBA" id="ARBA00023152"/>
    </source>
</evidence>
<dbReference type="InterPro" id="IPR036043">
    <property type="entry name" value="Phosphoglycerate_kinase_sf"/>
</dbReference>
<evidence type="ECO:0000313" key="19">
    <source>
        <dbReference type="Proteomes" id="UP000654401"/>
    </source>
</evidence>
<feature type="binding site" evidence="15">
    <location>
        <position position="36"/>
    </location>
    <ligand>
        <name>(2R)-3-phosphoglycerate</name>
        <dbReference type="ChEBI" id="CHEBI:58272"/>
    </ligand>
</feature>
<dbReference type="PANTHER" id="PTHR11406">
    <property type="entry name" value="PHOSPHOGLYCERATE KINASE"/>
    <property type="match status" value="1"/>
</dbReference>
<dbReference type="GO" id="GO:0006094">
    <property type="term" value="P:gluconeogenesis"/>
    <property type="evidence" value="ECO:0007669"/>
    <property type="project" value="TreeGrafter"/>
</dbReference>
<organism evidence="18 19">
    <name type="scientific">Candidatus Thiopontia autotrophica</name>
    <dbReference type="NCBI Taxonomy" id="2841688"/>
    <lineage>
        <taxon>Bacteria</taxon>
        <taxon>Pseudomonadati</taxon>
        <taxon>Pseudomonadota</taxon>
        <taxon>Gammaproteobacteria</taxon>
        <taxon>Candidatus Thiopontia</taxon>
    </lineage>
</organism>
<evidence type="ECO:0000256" key="12">
    <source>
        <dbReference type="ARBA" id="ARBA00022840"/>
    </source>
</evidence>
<feature type="binding site" evidence="14 15">
    <location>
        <begin position="21"/>
        <end position="23"/>
    </location>
    <ligand>
        <name>substrate</name>
    </ligand>
</feature>
<evidence type="ECO:0000256" key="9">
    <source>
        <dbReference type="ARBA" id="ARBA00022679"/>
    </source>
</evidence>
<evidence type="ECO:0000256" key="14">
    <source>
        <dbReference type="HAMAP-Rule" id="MF_00145"/>
    </source>
</evidence>
<feature type="binding site" evidence="15">
    <location>
        <position position="114"/>
    </location>
    <ligand>
        <name>(2R)-3-phosphoglycerate</name>
        <dbReference type="ChEBI" id="CHEBI:58272"/>
    </ligand>
</feature>
<evidence type="ECO:0000256" key="3">
    <source>
        <dbReference type="ARBA" id="ARBA00004838"/>
    </source>
</evidence>
<comment type="subcellular location">
    <subcellularLocation>
        <location evidence="2 14">Cytoplasm</location>
    </subcellularLocation>
</comment>
<feature type="binding site" evidence="14 15">
    <location>
        <begin position="59"/>
        <end position="62"/>
    </location>
    <ligand>
        <name>substrate</name>
    </ligand>
</feature>
<evidence type="ECO:0000313" key="18">
    <source>
        <dbReference type="EMBL" id="MBC8519797.1"/>
    </source>
</evidence>
<comment type="subunit">
    <text evidence="5 14">Monomer.</text>
</comment>
<name>A0A8J6TXK0_9GAMM</name>
<accession>A0A8J6TXK0</accession>
<dbReference type="SUPFAM" id="SSF53748">
    <property type="entry name" value="Phosphoglycerate kinase"/>
    <property type="match status" value="1"/>
</dbReference>
<dbReference type="FunFam" id="3.40.50.1260:FF:000002">
    <property type="entry name" value="Phosphoglycerate kinase"/>
    <property type="match status" value="1"/>
</dbReference>
<evidence type="ECO:0000256" key="2">
    <source>
        <dbReference type="ARBA" id="ARBA00004496"/>
    </source>
</evidence>
<dbReference type="UniPathway" id="UPA00109">
    <property type="reaction ID" value="UER00185"/>
</dbReference>
<feature type="binding site" evidence="14">
    <location>
        <position position="36"/>
    </location>
    <ligand>
        <name>substrate</name>
    </ligand>
</feature>
<comment type="pathway">
    <text evidence="3 14">Carbohydrate degradation; glycolysis; pyruvate from D-glyceraldehyde 3-phosphate: step 2/5.</text>
</comment>
<evidence type="ECO:0000256" key="1">
    <source>
        <dbReference type="ARBA" id="ARBA00000642"/>
    </source>
</evidence>
<keyword evidence="11 14" id="KW-0418">Kinase</keyword>
<dbReference type="InterPro" id="IPR015824">
    <property type="entry name" value="Phosphoglycerate_kinase_N"/>
</dbReference>
<evidence type="ECO:0000256" key="7">
    <source>
        <dbReference type="ARBA" id="ARBA00016471"/>
    </source>
</evidence>
<dbReference type="GO" id="GO:0006096">
    <property type="term" value="P:glycolytic process"/>
    <property type="evidence" value="ECO:0007669"/>
    <property type="project" value="UniProtKB-UniRule"/>
</dbReference>
<evidence type="ECO:0000256" key="16">
    <source>
        <dbReference type="PIRSR" id="PIRSR000724-2"/>
    </source>
</evidence>
<keyword evidence="8 14" id="KW-0963">Cytoplasm</keyword>
<dbReference type="InterPro" id="IPR001576">
    <property type="entry name" value="Phosphoglycerate_kinase"/>
</dbReference>
<evidence type="ECO:0000256" key="8">
    <source>
        <dbReference type="ARBA" id="ARBA00022490"/>
    </source>
</evidence>
<dbReference type="GO" id="GO:0005524">
    <property type="term" value="F:ATP binding"/>
    <property type="evidence" value="ECO:0007669"/>
    <property type="project" value="UniProtKB-KW"/>
</dbReference>
<keyword evidence="13 14" id="KW-0324">Glycolysis</keyword>
<dbReference type="AlphaFoldDB" id="A0A8J6TXK0"/>
<comment type="similarity">
    <text evidence="4 14 17">Belongs to the phosphoglycerate kinase family.</text>
</comment>
<evidence type="ECO:0000256" key="15">
    <source>
        <dbReference type="PIRSR" id="PIRSR000724-1"/>
    </source>
</evidence>
<feature type="binding site" evidence="14 16">
    <location>
        <begin position="346"/>
        <end position="349"/>
    </location>
    <ligand>
        <name>ATP</name>
        <dbReference type="ChEBI" id="CHEBI:30616"/>
    </ligand>
</feature>
<feature type="binding site" evidence="14 16">
    <location>
        <position position="198"/>
    </location>
    <ligand>
        <name>ATP</name>
        <dbReference type="ChEBI" id="CHEBI:30616"/>
    </ligand>
</feature>
<dbReference type="GO" id="GO:0005829">
    <property type="term" value="C:cytosol"/>
    <property type="evidence" value="ECO:0007669"/>
    <property type="project" value="TreeGrafter"/>
</dbReference>